<gene>
    <name evidence="1" type="ORF">DLM46_05040</name>
</gene>
<comment type="caution">
    <text evidence="1">The sequence shown here is derived from an EMBL/GenBank/DDBJ whole genome shotgun (WGS) entry which is preliminary data.</text>
</comment>
<dbReference type="EMBL" id="QHKS01000003">
    <property type="protein sequence ID" value="RDK03598.1"/>
    <property type="molecule type" value="Genomic_DNA"/>
</dbReference>
<dbReference type="OrthoDB" id="9014766at2"/>
<keyword evidence="2" id="KW-1185">Reference proteome</keyword>
<proteinExistence type="predicted"/>
<reference evidence="2" key="1">
    <citation type="submission" date="2018-05" db="EMBL/GenBank/DDBJ databases">
        <authorList>
            <person name="Feng T."/>
        </authorList>
    </citation>
    <scope>NUCLEOTIDE SEQUENCE [LARGE SCALE GENOMIC DNA]</scope>
    <source>
        <strain evidence="2">S27</strain>
    </source>
</reference>
<protein>
    <recommendedName>
        <fullName evidence="3">2-isopropylmalate synthase LeuA allosteric (dimerisation) domain-containing protein</fullName>
    </recommendedName>
</protein>
<name>A0A370NDH4_9BURK</name>
<accession>A0A370NDH4</accession>
<sequence>MQHGSAIEYGGCLIHPVVTAAQGGRFSAAATIVDRDGEERSIGVDGDFGQAQEAMDQAIELAIAWIHRRRVVSDHYVRGG</sequence>
<dbReference type="RefSeq" id="WP_115099682.1">
    <property type="nucleotide sequence ID" value="NZ_QHKS01000003.1"/>
</dbReference>
<evidence type="ECO:0000313" key="1">
    <source>
        <dbReference type="EMBL" id="RDK03598.1"/>
    </source>
</evidence>
<dbReference type="AlphaFoldDB" id="A0A370NDH4"/>
<evidence type="ECO:0000313" key="2">
    <source>
        <dbReference type="Proteomes" id="UP000254875"/>
    </source>
</evidence>
<evidence type="ECO:0008006" key="3">
    <source>
        <dbReference type="Google" id="ProtNLM"/>
    </source>
</evidence>
<organism evidence="1 2">
    <name type="scientific">Paraburkholderia lacunae</name>
    <dbReference type="NCBI Taxonomy" id="2211104"/>
    <lineage>
        <taxon>Bacteria</taxon>
        <taxon>Pseudomonadati</taxon>
        <taxon>Pseudomonadota</taxon>
        <taxon>Betaproteobacteria</taxon>
        <taxon>Burkholderiales</taxon>
        <taxon>Burkholderiaceae</taxon>
        <taxon>Paraburkholderia</taxon>
    </lineage>
</organism>
<dbReference type="Proteomes" id="UP000254875">
    <property type="component" value="Unassembled WGS sequence"/>
</dbReference>